<evidence type="ECO:0000313" key="2">
    <source>
        <dbReference type="EMBL" id="MBM9576908.1"/>
    </source>
</evidence>
<keyword evidence="3" id="KW-1185">Reference proteome</keyword>
<feature type="transmembrane region" description="Helical" evidence="1">
    <location>
        <begin position="245"/>
        <end position="265"/>
    </location>
</feature>
<evidence type="ECO:0000313" key="3">
    <source>
        <dbReference type="Proteomes" id="UP000724686"/>
    </source>
</evidence>
<feature type="transmembrane region" description="Helical" evidence="1">
    <location>
        <begin position="331"/>
        <end position="350"/>
    </location>
</feature>
<organism evidence="2 3">
    <name type="scientific">Leptospira ainlahdjerensis</name>
    <dbReference type="NCBI Taxonomy" id="2810033"/>
    <lineage>
        <taxon>Bacteria</taxon>
        <taxon>Pseudomonadati</taxon>
        <taxon>Spirochaetota</taxon>
        <taxon>Spirochaetia</taxon>
        <taxon>Leptospirales</taxon>
        <taxon>Leptospiraceae</taxon>
        <taxon>Leptospira</taxon>
    </lineage>
</organism>
<dbReference type="Proteomes" id="UP000724686">
    <property type="component" value="Unassembled WGS sequence"/>
</dbReference>
<keyword evidence="1" id="KW-0812">Transmembrane</keyword>
<dbReference type="RefSeq" id="WP_205279056.1">
    <property type="nucleotide sequence ID" value="NZ_JAFFPU010000028.1"/>
</dbReference>
<evidence type="ECO:0000256" key="1">
    <source>
        <dbReference type="SAM" id="Phobius"/>
    </source>
</evidence>
<feature type="transmembrane region" description="Helical" evidence="1">
    <location>
        <begin position="202"/>
        <end position="224"/>
    </location>
</feature>
<dbReference type="NCBIfam" id="NF047440">
    <property type="entry name" value="LA3751_2_3_fam"/>
    <property type="match status" value="1"/>
</dbReference>
<dbReference type="InterPro" id="IPR059217">
    <property type="entry name" value="LA3751_2-like"/>
</dbReference>
<keyword evidence="1" id="KW-0472">Membrane</keyword>
<proteinExistence type="predicted"/>
<reference evidence="2 3" key="1">
    <citation type="submission" date="2021-02" db="EMBL/GenBank/DDBJ databases">
        <title>Leptospira ainlahdjerensis sp. nov., Leptospira ainazelensis sp. nov., Leptospira abararensis sp. nov. and Leptospira chreensis sp. nov., four new species isolated from water sources in Algeria.</title>
        <authorList>
            <person name="Amara Korba A."/>
            <person name="Kainiu M."/>
            <person name="Vincent A.T."/>
            <person name="Mariet J.-F."/>
            <person name="Veyrier F.J."/>
            <person name="Goarant C."/>
            <person name="Picardeau M."/>
        </authorList>
    </citation>
    <scope>NUCLEOTIDE SEQUENCE [LARGE SCALE GENOMIC DNA]</scope>
    <source>
        <strain evidence="2 3">201903070</strain>
    </source>
</reference>
<feature type="transmembrane region" description="Helical" evidence="1">
    <location>
        <begin position="356"/>
        <end position="379"/>
    </location>
</feature>
<name>A0ABS2UBH4_9LEPT</name>
<feature type="transmembrane region" description="Helical" evidence="1">
    <location>
        <begin position="388"/>
        <end position="407"/>
    </location>
</feature>
<protein>
    <recommendedName>
        <fullName evidence="4">Glycosyltransferase RgtA/B/C/D-like domain-containing protein</fullName>
    </recommendedName>
</protein>
<gene>
    <name evidence="2" type="ORF">JWG45_07040</name>
</gene>
<feature type="transmembrane region" description="Helical" evidence="1">
    <location>
        <begin position="176"/>
        <end position="196"/>
    </location>
</feature>
<comment type="caution">
    <text evidence="2">The sequence shown here is derived from an EMBL/GenBank/DDBJ whole genome shotgun (WGS) entry which is preliminary data.</text>
</comment>
<evidence type="ECO:0008006" key="4">
    <source>
        <dbReference type="Google" id="ProtNLM"/>
    </source>
</evidence>
<keyword evidence="1" id="KW-1133">Transmembrane helix</keyword>
<feature type="transmembrane region" description="Helical" evidence="1">
    <location>
        <begin position="6"/>
        <end position="28"/>
    </location>
</feature>
<sequence>MFQNHTFHKVIHRTLWILSIFLVLFFVWKRVQWDRGVSPLIQTDAQIKLYQTAQYAQKGIKNHNCLYGAEAIDPEFKHFPFHYPWVIYTDSKRSADTCRFQYPAFFAQGFSGLYLLTGTRFLNGAILLFYFLVAFLVYKIATLRLEIQNQSIGLVVFILALTGYPQNSGFEYSETVISNLCFLLFLNSTLAILLQGQSTKIGVLYGLIGSLALFLRSETVFYYFSLGLGSILFFKNSLKDLFWKFRYLLFGFLAGIIFFASLNYIEFGTALGIRSKITYSDFLKLNLLTKIELLKGYFLGTPIQVGLFSYCAPMIFGIVGFFILKRNKTDVYRLLFFVSVLGLLLVQTFSPYNPGGLYAGLRFTEISYYCFVLLLAIVFQSIQIREKVIANSIVYLLCVLQIFFGLYHTRKNIQVVDFVKKHLEILQGEWNRYPTYPVVHKSLFDMFLISTSYLEKNHFVANNEKSWEHLESILVKNRVPGIQVFYFGLTPPKDINAPQDFYEEWIDTKYSLESKSYLLEEKKVVEGFVLERYSLKTGSNSP</sequence>
<feature type="transmembrane region" description="Helical" evidence="1">
    <location>
        <begin position="121"/>
        <end position="141"/>
    </location>
</feature>
<accession>A0ABS2UBH4</accession>
<feature type="transmembrane region" description="Helical" evidence="1">
    <location>
        <begin position="147"/>
        <end position="164"/>
    </location>
</feature>
<feature type="transmembrane region" description="Helical" evidence="1">
    <location>
        <begin position="303"/>
        <end position="324"/>
    </location>
</feature>
<dbReference type="EMBL" id="JAFFPU010000028">
    <property type="protein sequence ID" value="MBM9576908.1"/>
    <property type="molecule type" value="Genomic_DNA"/>
</dbReference>